<keyword evidence="2" id="KW-1185">Reference proteome</keyword>
<dbReference type="RefSeq" id="WP_188999272.1">
    <property type="nucleotide sequence ID" value="NZ_BMHP01000009.1"/>
</dbReference>
<evidence type="ECO:0008006" key="3">
    <source>
        <dbReference type="Google" id="ProtNLM"/>
    </source>
</evidence>
<dbReference type="EMBL" id="BMHP01000009">
    <property type="protein sequence ID" value="GGD97392.1"/>
    <property type="molecule type" value="Genomic_DNA"/>
</dbReference>
<dbReference type="AlphaFoldDB" id="A0A916ZH09"/>
<dbReference type="Proteomes" id="UP000612456">
    <property type="component" value="Unassembled WGS sequence"/>
</dbReference>
<dbReference type="InterPro" id="IPR029068">
    <property type="entry name" value="Glyas_Bleomycin-R_OHBP_Dase"/>
</dbReference>
<dbReference type="Gene3D" id="3.10.180.10">
    <property type="entry name" value="2,3-Dihydroxybiphenyl 1,2-Dioxygenase, domain 1"/>
    <property type="match status" value="1"/>
</dbReference>
<reference evidence="1" key="1">
    <citation type="journal article" date="2014" name="Int. J. Syst. Evol. Microbiol.">
        <title>Complete genome sequence of Corynebacterium casei LMG S-19264T (=DSM 44701T), isolated from a smear-ripened cheese.</title>
        <authorList>
            <consortium name="US DOE Joint Genome Institute (JGI-PGF)"/>
            <person name="Walter F."/>
            <person name="Albersmeier A."/>
            <person name="Kalinowski J."/>
            <person name="Ruckert C."/>
        </authorList>
    </citation>
    <scope>NUCLEOTIDE SEQUENCE</scope>
    <source>
        <strain evidence="1">CGMCC 1.15178</strain>
    </source>
</reference>
<evidence type="ECO:0000313" key="2">
    <source>
        <dbReference type="Proteomes" id="UP000612456"/>
    </source>
</evidence>
<dbReference type="SUPFAM" id="SSF54593">
    <property type="entry name" value="Glyoxalase/Bleomycin resistance protein/Dihydroxybiphenyl dioxygenase"/>
    <property type="match status" value="1"/>
</dbReference>
<name>A0A916ZH09_9BACL</name>
<evidence type="ECO:0000313" key="1">
    <source>
        <dbReference type="EMBL" id="GGD97392.1"/>
    </source>
</evidence>
<proteinExistence type="predicted"/>
<protein>
    <recommendedName>
        <fullName evidence="3">VOC family protein</fullName>
    </recommendedName>
</protein>
<accession>A0A916ZH09</accession>
<organism evidence="1 2">
    <name type="scientific">Paenibacillus nasutitermitis</name>
    <dbReference type="NCBI Taxonomy" id="1652958"/>
    <lineage>
        <taxon>Bacteria</taxon>
        <taxon>Bacillati</taxon>
        <taxon>Bacillota</taxon>
        <taxon>Bacilli</taxon>
        <taxon>Bacillales</taxon>
        <taxon>Paenibacillaceae</taxon>
        <taxon>Paenibacillus</taxon>
    </lineage>
</organism>
<reference evidence="1" key="2">
    <citation type="submission" date="2020-09" db="EMBL/GenBank/DDBJ databases">
        <authorList>
            <person name="Sun Q."/>
            <person name="Zhou Y."/>
        </authorList>
    </citation>
    <scope>NUCLEOTIDE SEQUENCE</scope>
    <source>
        <strain evidence="1">CGMCC 1.15178</strain>
    </source>
</reference>
<gene>
    <name evidence="1" type="ORF">GCM10010911_65150</name>
</gene>
<sequence length="130" mass="14331">MEQNQSGTPSNLQGRMIGASLTTNQSEDVRDFYKEVIGWEHIEVSQGDHSDYRKTTPDGQFMAGVHHPAGMFSGLPPVWVPTFLVSDLRASLEWCRKLGGNVLMEPMNYEKNSGAVIEYPAGAICGLCQI</sequence>
<comment type="caution">
    <text evidence="1">The sequence shown here is derived from an EMBL/GenBank/DDBJ whole genome shotgun (WGS) entry which is preliminary data.</text>
</comment>